<dbReference type="EMBL" id="CP001359">
    <property type="protein sequence ID" value="ACL65873.1"/>
    <property type="molecule type" value="Genomic_DNA"/>
</dbReference>
<dbReference type="KEGG" id="acp:A2cp1_2536"/>
<dbReference type="Proteomes" id="UP000007089">
    <property type="component" value="Chromosome"/>
</dbReference>
<dbReference type="NCBIfam" id="TIGR03696">
    <property type="entry name" value="Rhs_assc_core"/>
    <property type="match status" value="1"/>
</dbReference>
<name>B8JCD3_ANAD2</name>
<accession>B8JCD3</accession>
<organism evidence="1 2">
    <name type="scientific">Anaeromyxobacter dehalogenans (strain ATCC BAA-258 / DSM 21875 / 2CP-1)</name>
    <dbReference type="NCBI Taxonomy" id="455488"/>
    <lineage>
        <taxon>Bacteria</taxon>
        <taxon>Pseudomonadati</taxon>
        <taxon>Myxococcota</taxon>
        <taxon>Myxococcia</taxon>
        <taxon>Myxococcales</taxon>
        <taxon>Cystobacterineae</taxon>
        <taxon>Anaeromyxobacteraceae</taxon>
        <taxon>Anaeromyxobacter</taxon>
    </lineage>
</organism>
<dbReference type="InterPro" id="IPR022385">
    <property type="entry name" value="Rhs_assc_core"/>
</dbReference>
<reference evidence="1" key="1">
    <citation type="submission" date="2009-01" db="EMBL/GenBank/DDBJ databases">
        <title>Complete sequence of Anaeromyxobacter dehalogenans 2CP-1.</title>
        <authorList>
            <consortium name="US DOE Joint Genome Institute"/>
            <person name="Lucas S."/>
            <person name="Copeland A."/>
            <person name="Lapidus A."/>
            <person name="Glavina del Rio T."/>
            <person name="Dalin E."/>
            <person name="Tice H."/>
            <person name="Bruce D."/>
            <person name="Goodwin L."/>
            <person name="Pitluck S."/>
            <person name="Saunders E."/>
            <person name="Brettin T."/>
            <person name="Detter J.C."/>
            <person name="Han C."/>
            <person name="Larimer F."/>
            <person name="Land M."/>
            <person name="Hauser L."/>
            <person name="Kyrpides N."/>
            <person name="Ovchinnikova G."/>
            <person name="Beliaev A.S."/>
            <person name="Richardson P."/>
        </authorList>
    </citation>
    <scope>NUCLEOTIDE SEQUENCE</scope>
    <source>
        <strain evidence="1">2CP-1</strain>
    </source>
</reference>
<dbReference type="AlphaFoldDB" id="B8JCD3"/>
<dbReference type="InterPro" id="IPR050708">
    <property type="entry name" value="T6SS_VgrG/RHS"/>
</dbReference>
<evidence type="ECO:0000313" key="1">
    <source>
        <dbReference type="EMBL" id="ACL65873.1"/>
    </source>
</evidence>
<keyword evidence="2" id="KW-1185">Reference proteome</keyword>
<evidence type="ECO:0000313" key="2">
    <source>
        <dbReference type="Proteomes" id="UP000007089"/>
    </source>
</evidence>
<gene>
    <name evidence="1" type="ordered locus">A2cp1_2536</name>
</gene>
<dbReference type="HOGENOM" id="CLU_1923180_0_0_7"/>
<dbReference type="Gene3D" id="2.180.10.10">
    <property type="entry name" value="RHS repeat-associated core"/>
    <property type="match status" value="1"/>
</dbReference>
<sequence>MPRALSSPEGVTVWSAATKPYGEVSETMTPDPATGQTVVTNLRLPGQYDERLLGSLGLQGPYYKWNRWYLPSVGRYMELDPLALEGGFDGVGWYAPDWYNYGDGNPLTNVDPTGRQTFVSLELCDSEVRGG</sequence>
<proteinExistence type="predicted"/>
<dbReference type="PANTHER" id="PTHR32305:SF15">
    <property type="entry name" value="PROTEIN RHSA-RELATED"/>
    <property type="match status" value="1"/>
</dbReference>
<dbReference type="PANTHER" id="PTHR32305">
    <property type="match status" value="1"/>
</dbReference>
<protein>
    <submittedName>
        <fullName evidence="1">Rhs protein</fullName>
    </submittedName>
</protein>